<evidence type="ECO:0000256" key="13">
    <source>
        <dbReference type="ARBA" id="ARBA00048679"/>
    </source>
</evidence>
<keyword evidence="7 15" id="KW-0547">Nucleotide-binding</keyword>
<sequence>MSSCVGAFLRSTFVKGRPAEDLAQKYEIGEELGAGATATVYRAKNKRTGQCVALKAMCKDKIQDETMLRNEISIHKVTDHPNILRLLEIFEDDKNLFLVTELCGAGDLWRLLQANQDEFSASMISEEEAIEILKQVLNSVGYLHSRGIVHRDLKPGNFLCCAPDSDAVDQKNLAGKIRIIKLADFGVSSCCHVKHRLTRKCGTDGFMAPEILRHQPYDEKADIFSVGCILHWLLTGHPPKPREDGSYVMSKIRLNFVSDEARALLELLTRPEPKDRPSAEEVLRSPMLQGSARRLRARSVRMDAQLLDQMYAYGSFPLLKKAAIVAMVTRAESDADFAPSIERFMSLDRNLTSGIDTEDIYGALSEEMLDDMRKMVRKSIAGETVRRRRGRSRLSPQASSRQPLECVMKKFQTELREDVARLVNKVDATGTGHISYSEWLAATADPAWYTDPLHISAAFRLFDFDGDGMISEEDLKCVIPDVFEKLTVKAVLQESQLSAKQTSWINEECFSLLIRTQNASVFTLQRICDGLEDPVAAAHAPNVS</sequence>
<comment type="catalytic activity">
    <reaction evidence="12">
        <text>L-threonyl-[protein] + ATP = O-phospho-L-threonyl-[protein] + ADP + H(+)</text>
        <dbReference type="Rhea" id="RHEA:46608"/>
        <dbReference type="Rhea" id="RHEA-COMP:11060"/>
        <dbReference type="Rhea" id="RHEA-COMP:11605"/>
        <dbReference type="ChEBI" id="CHEBI:15378"/>
        <dbReference type="ChEBI" id="CHEBI:30013"/>
        <dbReference type="ChEBI" id="CHEBI:30616"/>
        <dbReference type="ChEBI" id="CHEBI:61977"/>
        <dbReference type="ChEBI" id="CHEBI:456216"/>
        <dbReference type="EC" id="2.7.11.1"/>
    </reaction>
</comment>
<evidence type="ECO:0000256" key="1">
    <source>
        <dbReference type="ARBA" id="ARBA00001946"/>
    </source>
</evidence>
<comment type="catalytic activity">
    <reaction evidence="13">
        <text>L-seryl-[protein] + ATP = O-phospho-L-seryl-[protein] + ADP + H(+)</text>
        <dbReference type="Rhea" id="RHEA:17989"/>
        <dbReference type="Rhea" id="RHEA-COMP:9863"/>
        <dbReference type="Rhea" id="RHEA-COMP:11604"/>
        <dbReference type="ChEBI" id="CHEBI:15378"/>
        <dbReference type="ChEBI" id="CHEBI:29999"/>
        <dbReference type="ChEBI" id="CHEBI:30616"/>
        <dbReference type="ChEBI" id="CHEBI:83421"/>
        <dbReference type="ChEBI" id="CHEBI:456216"/>
        <dbReference type="EC" id="2.7.11.1"/>
    </reaction>
</comment>
<evidence type="ECO:0000256" key="3">
    <source>
        <dbReference type="ARBA" id="ARBA00022527"/>
    </source>
</evidence>
<dbReference type="Pfam" id="PF00069">
    <property type="entry name" value="Pkinase"/>
    <property type="match status" value="1"/>
</dbReference>
<dbReference type="InterPro" id="IPR002048">
    <property type="entry name" value="EF_hand_dom"/>
</dbReference>
<evidence type="ECO:0000259" key="19">
    <source>
        <dbReference type="PROSITE" id="PS50222"/>
    </source>
</evidence>
<reference evidence="20" key="1">
    <citation type="submission" date="2021-02" db="EMBL/GenBank/DDBJ databases">
        <authorList>
            <person name="Dougan E. K."/>
            <person name="Rhodes N."/>
            <person name="Thang M."/>
            <person name="Chan C."/>
        </authorList>
    </citation>
    <scope>NUCLEOTIDE SEQUENCE</scope>
</reference>
<feature type="domain" description="EF-hand" evidence="19">
    <location>
        <begin position="450"/>
        <end position="485"/>
    </location>
</feature>
<feature type="cross-link" description="Glycyl lysine isopeptide (Lys-Gly) (interchain with G-Cter in SUMO2)" evidence="16">
    <location>
        <position position="154"/>
    </location>
</feature>
<dbReference type="InterPro" id="IPR011992">
    <property type="entry name" value="EF-hand-dom_pair"/>
</dbReference>
<dbReference type="PROSITE" id="PS50222">
    <property type="entry name" value="EF_HAND_2"/>
    <property type="match status" value="1"/>
</dbReference>
<dbReference type="InterPro" id="IPR017441">
    <property type="entry name" value="Protein_kinase_ATP_BS"/>
</dbReference>
<keyword evidence="4" id="KW-0808">Transferase</keyword>
<comment type="caution">
    <text evidence="20">The sequence shown here is derived from an EMBL/GenBank/DDBJ whole genome shotgun (WGS) entry which is preliminary data.</text>
</comment>
<dbReference type="GO" id="GO:0004674">
    <property type="term" value="F:protein serine/threonine kinase activity"/>
    <property type="evidence" value="ECO:0007669"/>
    <property type="project" value="UniProtKB-KW"/>
</dbReference>
<dbReference type="InterPro" id="IPR008271">
    <property type="entry name" value="Ser/Thr_kinase_AS"/>
</dbReference>
<keyword evidence="10 15" id="KW-0067">ATP-binding</keyword>
<gene>
    <name evidence="20" type="primary">CPK2</name>
    <name evidence="20" type="ORF">SNAT2548_LOCUS5332</name>
</gene>
<evidence type="ECO:0000313" key="21">
    <source>
        <dbReference type="Proteomes" id="UP000604046"/>
    </source>
</evidence>
<name>A0A812J6V5_9DINO</name>
<dbReference type="Gene3D" id="1.10.238.10">
    <property type="entry name" value="EF-hand"/>
    <property type="match status" value="2"/>
</dbReference>
<dbReference type="EMBL" id="CAJNDS010000341">
    <property type="protein sequence ID" value="CAE7194636.1"/>
    <property type="molecule type" value="Genomic_DNA"/>
</dbReference>
<evidence type="ECO:0000256" key="2">
    <source>
        <dbReference type="ARBA" id="ARBA00012513"/>
    </source>
</evidence>
<evidence type="ECO:0000256" key="7">
    <source>
        <dbReference type="ARBA" id="ARBA00022741"/>
    </source>
</evidence>
<dbReference type="SUPFAM" id="SSF47473">
    <property type="entry name" value="EF-hand"/>
    <property type="match status" value="1"/>
</dbReference>
<keyword evidence="5" id="KW-0479">Metal-binding</keyword>
<proteinExistence type="inferred from homology"/>
<evidence type="ECO:0000259" key="18">
    <source>
        <dbReference type="PROSITE" id="PS50011"/>
    </source>
</evidence>
<dbReference type="PROSITE" id="PS00108">
    <property type="entry name" value="PROTEIN_KINASE_ST"/>
    <property type="match status" value="1"/>
</dbReference>
<dbReference type="SMART" id="SM00054">
    <property type="entry name" value="EFh"/>
    <property type="match status" value="2"/>
</dbReference>
<evidence type="ECO:0000256" key="17">
    <source>
        <dbReference type="PROSITE-ProRule" id="PRU10141"/>
    </source>
</evidence>
<feature type="active site" description="Proton acceptor" evidence="14">
    <location>
        <position position="152"/>
    </location>
</feature>
<dbReference type="OrthoDB" id="63989at2759"/>
<comment type="cofactor">
    <cofactor evidence="1">
        <name>Mg(2+)</name>
        <dbReference type="ChEBI" id="CHEBI:18420"/>
    </cofactor>
</comment>
<protein>
    <recommendedName>
        <fullName evidence="2">non-specific serine/threonine protein kinase</fullName>
        <ecNumber evidence="2">2.7.11.1</ecNumber>
    </recommendedName>
</protein>
<evidence type="ECO:0000256" key="6">
    <source>
        <dbReference type="ARBA" id="ARBA00022737"/>
    </source>
</evidence>
<accession>A0A812J6V5</accession>
<evidence type="ECO:0000256" key="12">
    <source>
        <dbReference type="ARBA" id="ARBA00047899"/>
    </source>
</evidence>
<keyword evidence="3" id="KW-0723">Serine/threonine-protein kinase</keyword>
<evidence type="ECO:0000313" key="20">
    <source>
        <dbReference type="EMBL" id="CAE7194636.1"/>
    </source>
</evidence>
<keyword evidence="9" id="KW-0106">Calcium</keyword>
<dbReference type="PROSITE" id="PS00018">
    <property type="entry name" value="EF_HAND_1"/>
    <property type="match status" value="1"/>
</dbReference>
<keyword evidence="21" id="KW-1185">Reference proteome</keyword>
<dbReference type="Gene3D" id="1.10.510.10">
    <property type="entry name" value="Transferase(Phosphotransferase) domain 1"/>
    <property type="match status" value="1"/>
</dbReference>
<evidence type="ECO:0000256" key="10">
    <source>
        <dbReference type="ARBA" id="ARBA00022840"/>
    </source>
</evidence>
<evidence type="ECO:0000256" key="9">
    <source>
        <dbReference type="ARBA" id="ARBA00022837"/>
    </source>
</evidence>
<evidence type="ECO:0000256" key="8">
    <source>
        <dbReference type="ARBA" id="ARBA00022777"/>
    </source>
</evidence>
<dbReference type="InterPro" id="IPR000719">
    <property type="entry name" value="Prot_kinase_dom"/>
</dbReference>
<dbReference type="InterPro" id="IPR011009">
    <property type="entry name" value="Kinase-like_dom_sf"/>
</dbReference>
<evidence type="ECO:0000256" key="15">
    <source>
        <dbReference type="PIRSR" id="PIRSR630616-2"/>
    </source>
</evidence>
<dbReference type="Proteomes" id="UP000604046">
    <property type="component" value="Unassembled WGS sequence"/>
</dbReference>
<evidence type="ECO:0000256" key="11">
    <source>
        <dbReference type="ARBA" id="ARBA00024334"/>
    </source>
</evidence>
<dbReference type="SUPFAM" id="SSF56112">
    <property type="entry name" value="Protein kinase-like (PK-like)"/>
    <property type="match status" value="1"/>
</dbReference>
<feature type="domain" description="Protein kinase" evidence="18">
    <location>
        <begin position="26"/>
        <end position="288"/>
    </location>
</feature>
<organism evidence="20 21">
    <name type="scientific">Symbiodinium natans</name>
    <dbReference type="NCBI Taxonomy" id="878477"/>
    <lineage>
        <taxon>Eukaryota</taxon>
        <taxon>Sar</taxon>
        <taxon>Alveolata</taxon>
        <taxon>Dinophyceae</taxon>
        <taxon>Suessiales</taxon>
        <taxon>Symbiodiniaceae</taxon>
        <taxon>Symbiodinium</taxon>
    </lineage>
</organism>
<keyword evidence="6" id="KW-0677">Repeat</keyword>
<evidence type="ECO:0000256" key="5">
    <source>
        <dbReference type="ARBA" id="ARBA00022723"/>
    </source>
</evidence>
<feature type="binding site" evidence="15 17">
    <location>
        <position position="55"/>
    </location>
    <ligand>
        <name>ATP</name>
        <dbReference type="ChEBI" id="CHEBI:30616"/>
    </ligand>
</feature>
<evidence type="ECO:0000256" key="14">
    <source>
        <dbReference type="PIRSR" id="PIRSR630616-1"/>
    </source>
</evidence>
<evidence type="ECO:0000256" key="16">
    <source>
        <dbReference type="PIRSR" id="PIRSR630616-3"/>
    </source>
</evidence>
<dbReference type="InterPro" id="IPR030616">
    <property type="entry name" value="Aur-like"/>
</dbReference>
<dbReference type="GO" id="GO:0005524">
    <property type="term" value="F:ATP binding"/>
    <property type="evidence" value="ECO:0007669"/>
    <property type="project" value="UniProtKB-UniRule"/>
</dbReference>
<dbReference type="GO" id="GO:0005509">
    <property type="term" value="F:calcium ion binding"/>
    <property type="evidence" value="ECO:0007669"/>
    <property type="project" value="InterPro"/>
</dbReference>
<dbReference type="SMART" id="SM00220">
    <property type="entry name" value="S_TKc"/>
    <property type="match status" value="1"/>
</dbReference>
<keyword evidence="8" id="KW-0418">Kinase</keyword>
<dbReference type="InterPro" id="IPR018247">
    <property type="entry name" value="EF_Hand_1_Ca_BS"/>
</dbReference>
<comment type="similarity">
    <text evidence="11">Belongs to the protein kinase superfamily. Ser/Thr protein kinase family. CDPK subfamily.</text>
</comment>
<dbReference type="PROSITE" id="PS50011">
    <property type="entry name" value="PROTEIN_KINASE_DOM"/>
    <property type="match status" value="1"/>
</dbReference>
<dbReference type="PANTHER" id="PTHR24350">
    <property type="entry name" value="SERINE/THREONINE-PROTEIN KINASE IAL-RELATED"/>
    <property type="match status" value="1"/>
</dbReference>
<dbReference type="FunFam" id="3.30.200.20:FF:000315">
    <property type="entry name" value="Calcium-dependent protein kinase 3"/>
    <property type="match status" value="1"/>
</dbReference>
<dbReference type="Gene3D" id="3.30.200.20">
    <property type="entry name" value="Phosphorylase Kinase, domain 1"/>
    <property type="match status" value="1"/>
</dbReference>
<feature type="binding site" evidence="15">
    <location>
        <position position="184"/>
    </location>
    <ligand>
        <name>ATP</name>
        <dbReference type="ChEBI" id="CHEBI:30616"/>
    </ligand>
</feature>
<evidence type="ECO:0000256" key="4">
    <source>
        <dbReference type="ARBA" id="ARBA00022679"/>
    </source>
</evidence>
<dbReference type="EC" id="2.7.11.1" evidence="2"/>
<dbReference type="PROSITE" id="PS00107">
    <property type="entry name" value="PROTEIN_KINASE_ATP"/>
    <property type="match status" value="1"/>
</dbReference>
<dbReference type="AlphaFoldDB" id="A0A812J6V5"/>